<comment type="caution">
    <text evidence="5">The sequence shown here is derived from an EMBL/GenBank/DDBJ whole genome shotgun (WGS) entry which is preliminary data.</text>
</comment>
<dbReference type="Proteomes" id="UP001303046">
    <property type="component" value="Unassembled WGS sequence"/>
</dbReference>
<feature type="compositionally biased region" description="Gly residues" evidence="2">
    <location>
        <begin position="581"/>
        <end position="593"/>
    </location>
</feature>
<dbReference type="Pfam" id="PF00620">
    <property type="entry name" value="RhoGAP"/>
    <property type="match status" value="1"/>
</dbReference>
<sequence length="1281" mass="140676">MDYCTTRRLRGSRSEHALTQEARIDALLKEMRPTLSTTRPLRVSDDDVSPSPPGYDVIFPPKTAPPPYSQLFIRSAQSSWNVDRETALSSKPKVLSTWAINPKPMTNPYLIPYDRRRGNAYPPPVSPSDSHRKSVHTVPEKIQKPSTPDVLTSTFSLPDSSSENGALTPRNAPRQASFMAAMSRQALCENEETLTAMRCCVQEQTTPQVLRRKEFRKNPNDSVTIARENRRTTIYGDQIFSKQSRHESHRDMNHNVSAQNKMRRARPKSYVLATSTSLPETEHPMSFSHDDSRELSSLGSLSSIDRTSRTNNQAQHNTHGHRMQKFISLFSHQNSPVKLRAKRSRTSLPTSRTPLPDTVLRASKLVRQGWVRHQELALGKTGKRRHWEECYAVLFDQSLYLCPNEPRSTTAENTGEKLIHLPPCARVDVHSSIIDIAYEWLAMSRTKHVIRLVTQTRTEHLFELDSEADMLSWIATLQSCAEGTMSPQLHSSCSVASLASSSSTPSERNGHTASATNQLIMHRYKAKSSQLQSPGSAKRTMANDVHCAQPGTSKDSSSGENGEPSTPKSGRKWKKTKAGKQGSGGTGSAGGSGSSSANTNVNSSASGVQTPQSVLGIRLADCAMSGPEDLVPLLVRICVSVVEANGLDTVGIYRIPGNTAAVNALKETLSHCLDTMTMENLDMSDPRWRDVNVVSSLLKMFLRKLPEPLLTDKLYPFFIDANRIANHHNRLHKLRNLLRKLPRHHYATLKYIIFHLSEITKNSQVNKMETRNLALMFGPSIVRPSDDNMATMVTHMSDQCKIIETLIHYHAWMFDDNSTADDSVPEQHPSETGGPPLEAPQYGVGVPTGVSAASFNDMHNLIRKANEDQAAAMMNEGKAGKIKNILRRNSRRDKSKSKLKIESTAPAAVNPRGAAVSANNTAHQPAPALTHSPTAQSSVESAFCGNYQERDIDAEIMSRQTVSPLAVASSSTLEQSPSVESSLGSIPDTSRTDPGATTSPSDTGDIQARRKRQQDIYSARRIFIAGSAAAADDSSAVDALANHTQHLNMANSPALEVLSEETREKIRKMQRRQNWMDPLPLTFSSPVANTSHAVPTSAPPAPTSHSEPHPPNPSAEVPKTGSPTKDMTDALSCTSDYSTTSSAPLTAPLAVACAASSSDYASSFSDPSPCARNASASPRQRPQVLGVLAEARCQQKIRIRSRTGPRDPTRRHTLSDMDVLKEGRLEKFARWFGIRKSSPDVSAQHPLDEENVPRKLPPLDPPMIVRTSPNELTPASGDEQL</sequence>
<evidence type="ECO:0000256" key="1">
    <source>
        <dbReference type="ARBA" id="ARBA00022468"/>
    </source>
</evidence>
<feature type="region of interest" description="Disordered" evidence="2">
    <location>
        <begin position="114"/>
        <end position="170"/>
    </location>
</feature>
<dbReference type="SUPFAM" id="SSF50729">
    <property type="entry name" value="PH domain-like"/>
    <property type="match status" value="1"/>
</dbReference>
<reference evidence="5 6" key="1">
    <citation type="submission" date="2023-08" db="EMBL/GenBank/DDBJ databases">
        <title>A Necator americanus chromosomal reference genome.</title>
        <authorList>
            <person name="Ilik V."/>
            <person name="Petrzelkova K.J."/>
            <person name="Pardy F."/>
            <person name="Fuh T."/>
            <person name="Niatou-Singa F.S."/>
            <person name="Gouil Q."/>
            <person name="Baker L."/>
            <person name="Ritchie M.E."/>
            <person name="Jex A.R."/>
            <person name="Gazzola D."/>
            <person name="Li H."/>
            <person name="Toshio Fujiwara R."/>
            <person name="Zhan B."/>
            <person name="Aroian R.V."/>
            <person name="Pafco B."/>
            <person name="Schwarz E.M."/>
        </authorList>
    </citation>
    <scope>NUCLEOTIDE SEQUENCE [LARGE SCALE GENOMIC DNA]</scope>
    <source>
        <strain evidence="5 6">Aroian</strain>
        <tissue evidence="5">Whole animal</tissue>
    </source>
</reference>
<feature type="region of interest" description="Disordered" evidence="2">
    <location>
        <begin position="276"/>
        <end position="319"/>
    </location>
</feature>
<dbReference type="PROSITE" id="PS50003">
    <property type="entry name" value="PH_DOMAIN"/>
    <property type="match status" value="1"/>
</dbReference>
<organism evidence="5 6">
    <name type="scientific">Necator americanus</name>
    <name type="common">Human hookworm</name>
    <dbReference type="NCBI Taxonomy" id="51031"/>
    <lineage>
        <taxon>Eukaryota</taxon>
        <taxon>Metazoa</taxon>
        <taxon>Ecdysozoa</taxon>
        <taxon>Nematoda</taxon>
        <taxon>Chromadorea</taxon>
        <taxon>Rhabditida</taxon>
        <taxon>Rhabditina</taxon>
        <taxon>Rhabditomorpha</taxon>
        <taxon>Strongyloidea</taxon>
        <taxon>Ancylostomatidae</taxon>
        <taxon>Bunostominae</taxon>
        <taxon>Necator</taxon>
    </lineage>
</organism>
<feature type="region of interest" description="Disordered" evidence="2">
    <location>
        <begin position="1238"/>
        <end position="1281"/>
    </location>
</feature>
<dbReference type="Pfam" id="PF00169">
    <property type="entry name" value="PH"/>
    <property type="match status" value="1"/>
</dbReference>
<feature type="compositionally biased region" description="Polar residues" evidence="2">
    <location>
        <begin position="144"/>
        <end position="165"/>
    </location>
</feature>
<feature type="region of interest" description="Disordered" evidence="2">
    <location>
        <begin position="887"/>
        <end position="937"/>
    </location>
</feature>
<feature type="compositionally biased region" description="Polar residues" evidence="2">
    <location>
        <begin position="968"/>
        <end position="989"/>
    </location>
</feature>
<feature type="domain" description="Rho-GAP" evidence="4">
    <location>
        <begin position="617"/>
        <end position="814"/>
    </location>
</feature>
<proteinExistence type="predicted"/>
<evidence type="ECO:0000259" key="3">
    <source>
        <dbReference type="PROSITE" id="PS50003"/>
    </source>
</evidence>
<protein>
    <recommendedName>
        <fullName evidence="7">RhoGAP domain protein</fullName>
    </recommendedName>
</protein>
<evidence type="ECO:0000256" key="2">
    <source>
        <dbReference type="SAM" id="MobiDB-lite"/>
    </source>
</evidence>
<feature type="compositionally biased region" description="Low complexity" evidence="2">
    <location>
        <begin position="594"/>
        <end position="607"/>
    </location>
</feature>
<dbReference type="PANTHER" id="PTHR23176:SF133">
    <property type="entry name" value="GTPASE-ACTIVATING PROTEIN PAC-1"/>
    <property type="match status" value="1"/>
</dbReference>
<dbReference type="SMART" id="SM00233">
    <property type="entry name" value="PH"/>
    <property type="match status" value="1"/>
</dbReference>
<feature type="compositionally biased region" description="Basic residues" evidence="2">
    <location>
        <begin position="887"/>
        <end position="898"/>
    </location>
</feature>
<feature type="region of interest" description="Disordered" evidence="2">
    <location>
        <begin position="525"/>
        <end position="609"/>
    </location>
</feature>
<dbReference type="Gene3D" id="1.10.555.10">
    <property type="entry name" value="Rho GTPase activation protein"/>
    <property type="match status" value="1"/>
</dbReference>
<dbReference type="Gene3D" id="2.30.29.30">
    <property type="entry name" value="Pleckstrin-homology domain (PH domain)/Phosphotyrosine-binding domain (PTB)"/>
    <property type="match status" value="1"/>
</dbReference>
<gene>
    <name evidence="5" type="primary">Necator_chrIII.g12821</name>
    <name evidence="5" type="ORF">RB195_012054</name>
</gene>
<feature type="region of interest" description="Disordered" evidence="2">
    <location>
        <begin position="968"/>
        <end position="1013"/>
    </location>
</feature>
<feature type="compositionally biased region" description="Polar residues" evidence="2">
    <location>
        <begin position="550"/>
        <end position="568"/>
    </location>
</feature>
<dbReference type="SMART" id="SM00324">
    <property type="entry name" value="RhoGAP"/>
    <property type="match status" value="1"/>
</dbReference>
<dbReference type="EMBL" id="JAVFWL010000003">
    <property type="protein sequence ID" value="KAK6745706.1"/>
    <property type="molecule type" value="Genomic_DNA"/>
</dbReference>
<feature type="compositionally biased region" description="Polar residues" evidence="2">
    <location>
        <begin position="995"/>
        <end position="1004"/>
    </location>
</feature>
<dbReference type="PANTHER" id="PTHR23176">
    <property type="entry name" value="RHO/RAC/CDC GTPASE-ACTIVATING PROTEIN"/>
    <property type="match status" value="1"/>
</dbReference>
<feature type="region of interest" description="Disordered" evidence="2">
    <location>
        <begin position="1086"/>
        <end position="1141"/>
    </location>
</feature>
<dbReference type="InterPro" id="IPR050729">
    <property type="entry name" value="Rho-GAP"/>
</dbReference>
<dbReference type="InterPro" id="IPR008936">
    <property type="entry name" value="Rho_GTPase_activation_prot"/>
</dbReference>
<dbReference type="InterPro" id="IPR011993">
    <property type="entry name" value="PH-like_dom_sf"/>
</dbReference>
<evidence type="ECO:0000313" key="5">
    <source>
        <dbReference type="EMBL" id="KAK6745706.1"/>
    </source>
</evidence>
<evidence type="ECO:0008006" key="7">
    <source>
        <dbReference type="Google" id="ProtNLM"/>
    </source>
</evidence>
<dbReference type="InterPro" id="IPR000198">
    <property type="entry name" value="RhoGAP_dom"/>
</dbReference>
<dbReference type="SUPFAM" id="SSF48350">
    <property type="entry name" value="GTPase activation domain, GAP"/>
    <property type="match status" value="1"/>
</dbReference>
<dbReference type="PROSITE" id="PS50238">
    <property type="entry name" value="RHOGAP"/>
    <property type="match status" value="1"/>
</dbReference>
<dbReference type="InterPro" id="IPR001849">
    <property type="entry name" value="PH_domain"/>
</dbReference>
<name>A0ABR1D8I7_NECAM</name>
<feature type="domain" description="PH" evidence="3">
    <location>
        <begin position="364"/>
        <end position="482"/>
    </location>
</feature>
<feature type="compositionally biased region" description="Basic and acidic residues" evidence="2">
    <location>
        <begin position="280"/>
        <end position="294"/>
    </location>
</feature>
<evidence type="ECO:0000313" key="6">
    <source>
        <dbReference type="Proteomes" id="UP001303046"/>
    </source>
</evidence>
<keyword evidence="1" id="KW-0343">GTPase activation</keyword>
<accession>A0ABR1D8I7</accession>
<feature type="compositionally biased region" description="Polar residues" evidence="2">
    <location>
        <begin position="1121"/>
        <end position="1141"/>
    </location>
</feature>
<evidence type="ECO:0000259" key="4">
    <source>
        <dbReference type="PROSITE" id="PS50238"/>
    </source>
</evidence>
<keyword evidence="6" id="KW-1185">Reference proteome</keyword>
<feature type="compositionally biased region" description="Basic residues" evidence="2">
    <location>
        <begin position="569"/>
        <end position="578"/>
    </location>
</feature>